<evidence type="ECO:0000256" key="4">
    <source>
        <dbReference type="ARBA" id="ARBA00022519"/>
    </source>
</evidence>
<evidence type="ECO:0000256" key="7">
    <source>
        <dbReference type="ARBA" id="ARBA00023136"/>
    </source>
</evidence>
<dbReference type="GO" id="GO:0030395">
    <property type="term" value="F:lactose binding"/>
    <property type="evidence" value="ECO:0007669"/>
    <property type="project" value="TreeGrafter"/>
</dbReference>
<dbReference type="SUPFAM" id="SSF103473">
    <property type="entry name" value="MFS general substrate transporter"/>
    <property type="match status" value="1"/>
</dbReference>
<comment type="subcellular location">
    <subcellularLocation>
        <location evidence="1">Cell inner membrane</location>
        <topology evidence="1">Multi-pass membrane protein</topology>
    </subcellularLocation>
</comment>
<dbReference type="Proteomes" id="UP000229730">
    <property type="component" value="Unassembled WGS sequence"/>
</dbReference>
<accession>A0A2G4YND1</accession>
<evidence type="ECO:0000256" key="3">
    <source>
        <dbReference type="ARBA" id="ARBA00022475"/>
    </source>
</evidence>
<evidence type="ECO:0000256" key="6">
    <source>
        <dbReference type="ARBA" id="ARBA00022989"/>
    </source>
</evidence>
<feature type="transmembrane region" description="Helical" evidence="8">
    <location>
        <begin position="371"/>
        <end position="389"/>
    </location>
</feature>
<dbReference type="AlphaFoldDB" id="A0A2G4YND1"/>
<dbReference type="RefSeq" id="WP_099474917.1">
    <property type="nucleotide sequence ID" value="NZ_CP041025.1"/>
</dbReference>
<evidence type="ECO:0000256" key="5">
    <source>
        <dbReference type="ARBA" id="ARBA00022692"/>
    </source>
</evidence>
<dbReference type="PANTHER" id="PTHR23522">
    <property type="entry name" value="BLL5896 PROTEIN"/>
    <property type="match status" value="1"/>
</dbReference>
<feature type="transmembrane region" description="Helical" evidence="8">
    <location>
        <begin position="281"/>
        <end position="301"/>
    </location>
</feature>
<feature type="domain" description="Major facilitator superfamily associated" evidence="9">
    <location>
        <begin position="26"/>
        <end position="370"/>
    </location>
</feature>
<feature type="transmembrane region" description="Helical" evidence="8">
    <location>
        <begin position="20"/>
        <end position="38"/>
    </location>
</feature>
<keyword evidence="6 8" id="KW-1133">Transmembrane helix</keyword>
<dbReference type="PANTHER" id="PTHR23522:SF10">
    <property type="entry name" value="3-PHENYLPROPIONIC ACID TRANSPORTER-RELATED"/>
    <property type="match status" value="1"/>
</dbReference>
<dbReference type="Gene3D" id="1.20.1250.20">
    <property type="entry name" value="MFS general substrate transporter like domains"/>
    <property type="match status" value="2"/>
</dbReference>
<keyword evidence="2" id="KW-0813">Transport</keyword>
<keyword evidence="11" id="KW-1185">Reference proteome</keyword>
<dbReference type="NCBIfam" id="NF037955">
    <property type="entry name" value="mfs"/>
    <property type="match status" value="1"/>
</dbReference>
<dbReference type="InParanoid" id="A0A2G4YND1"/>
<organism evidence="10 11">
    <name type="scientific">Paremcibacter congregatus</name>
    <dbReference type="NCBI Taxonomy" id="2043170"/>
    <lineage>
        <taxon>Bacteria</taxon>
        <taxon>Pseudomonadati</taxon>
        <taxon>Pseudomonadota</taxon>
        <taxon>Alphaproteobacteria</taxon>
        <taxon>Emcibacterales</taxon>
        <taxon>Emcibacteraceae</taxon>
        <taxon>Paremcibacter</taxon>
    </lineage>
</organism>
<feature type="transmembrane region" description="Helical" evidence="8">
    <location>
        <begin position="81"/>
        <end position="99"/>
    </location>
</feature>
<dbReference type="GO" id="GO:0015528">
    <property type="term" value="F:lactose:proton symporter activity"/>
    <property type="evidence" value="ECO:0007669"/>
    <property type="project" value="TreeGrafter"/>
</dbReference>
<dbReference type="PIRSF" id="PIRSF004925">
    <property type="entry name" value="HcaT"/>
    <property type="match status" value="1"/>
</dbReference>
<feature type="transmembrane region" description="Helical" evidence="8">
    <location>
        <begin position="168"/>
        <end position="186"/>
    </location>
</feature>
<feature type="transmembrane region" description="Helical" evidence="8">
    <location>
        <begin position="307"/>
        <end position="328"/>
    </location>
</feature>
<dbReference type="FunCoup" id="A0A2G4YND1">
    <property type="interactions" value="6"/>
</dbReference>
<keyword evidence="3" id="KW-1003">Cell membrane</keyword>
<gene>
    <name evidence="10" type="ORF">CRD36_15825</name>
</gene>
<keyword evidence="5 8" id="KW-0812">Transmembrane</keyword>
<reference evidence="10 11" key="1">
    <citation type="submission" date="2017-10" db="EMBL/GenBank/DDBJ databases">
        <title>Frigbacter circumglobatus gen. nov. sp. nov., isolated from sediment cultured in situ.</title>
        <authorList>
            <person name="Zhao Z."/>
        </authorList>
    </citation>
    <scope>NUCLEOTIDE SEQUENCE [LARGE SCALE GENOMIC DNA]</scope>
    <source>
        <strain evidence="10 11">ZYL</strain>
    </source>
</reference>
<evidence type="ECO:0000256" key="1">
    <source>
        <dbReference type="ARBA" id="ARBA00004429"/>
    </source>
</evidence>
<feature type="transmembrane region" description="Helical" evidence="8">
    <location>
        <begin position="105"/>
        <end position="123"/>
    </location>
</feature>
<evidence type="ECO:0000259" key="9">
    <source>
        <dbReference type="Pfam" id="PF12832"/>
    </source>
</evidence>
<dbReference type="InterPro" id="IPR026032">
    <property type="entry name" value="HcaT-like"/>
</dbReference>
<feature type="transmembrane region" description="Helical" evidence="8">
    <location>
        <begin position="143"/>
        <end position="162"/>
    </location>
</feature>
<dbReference type="InterPro" id="IPR036259">
    <property type="entry name" value="MFS_trans_sf"/>
</dbReference>
<dbReference type="InterPro" id="IPR024989">
    <property type="entry name" value="MFS_assoc_dom"/>
</dbReference>
<proteinExistence type="predicted"/>
<dbReference type="EMBL" id="PDEM01000031">
    <property type="protein sequence ID" value="PHZ83820.1"/>
    <property type="molecule type" value="Genomic_DNA"/>
</dbReference>
<evidence type="ECO:0000313" key="10">
    <source>
        <dbReference type="EMBL" id="PHZ83820.1"/>
    </source>
</evidence>
<feature type="transmembrane region" description="Helical" evidence="8">
    <location>
        <begin position="254"/>
        <end position="274"/>
    </location>
</feature>
<dbReference type="Pfam" id="PF12832">
    <property type="entry name" value="MFS_1_like"/>
    <property type="match status" value="1"/>
</dbReference>
<evidence type="ECO:0000256" key="8">
    <source>
        <dbReference type="SAM" id="Phobius"/>
    </source>
</evidence>
<protein>
    <recommendedName>
        <fullName evidence="9">Major facilitator superfamily associated domain-containing protein</fullName>
    </recommendedName>
</protein>
<evidence type="ECO:0000313" key="11">
    <source>
        <dbReference type="Proteomes" id="UP000229730"/>
    </source>
</evidence>
<name>A0A2G4YND1_9PROT</name>
<dbReference type="OrthoDB" id="9150135at2"/>
<feature type="transmembrane region" description="Helical" evidence="8">
    <location>
        <begin position="217"/>
        <end position="242"/>
    </location>
</feature>
<comment type="caution">
    <text evidence="10">The sequence shown here is derived from an EMBL/GenBank/DDBJ whole genome shotgun (WGS) entry which is preliminary data.</text>
</comment>
<keyword evidence="7 8" id="KW-0472">Membrane</keyword>
<feature type="transmembrane region" description="Helical" evidence="8">
    <location>
        <begin position="50"/>
        <end position="69"/>
    </location>
</feature>
<evidence type="ECO:0000256" key="2">
    <source>
        <dbReference type="ARBA" id="ARBA00022448"/>
    </source>
</evidence>
<feature type="transmembrane region" description="Helical" evidence="8">
    <location>
        <begin position="349"/>
        <end position="365"/>
    </location>
</feature>
<dbReference type="GO" id="GO:0005886">
    <property type="term" value="C:plasma membrane"/>
    <property type="evidence" value="ECO:0007669"/>
    <property type="project" value="UniProtKB-SubCell"/>
</dbReference>
<sequence length="400" mass="44574">MPTDNHINGFRKPIAYQVGGVYGGVFLYIGIIMPFWALWLAKVGMTPGEISFLIGFPSFLKVMSSPFIAQLCDKWGMVRRPMLALMAIAALSFCGYFVFSSFWAYAVVTIIFAAAFTGFLPLLESFAVRAADRYDLQYGRLRAVGSIVFVLTSVAFGYYLDYFGYDHFLYFCLGALVTTFFAVVLLPKEQKPKVTATEEEDADHEPALRFLLTSREFIMFLVVLSLIQMSHGLVYVMGSLHWERQGINNQTIGLLWSLGVVAEIVVFIFCGSFIRRFRPMYVLATIGVLGAVRWGVLAMTASVPLLALAQTMHGLTYGAAHLVAMYYLSSRVPDRYFTTAQSLYSSVPLGLAQGSVMLLAGPLYARFEGQGYYVMAFFCLSVLFIARFVRRVAKDGSESN</sequence>
<keyword evidence="4" id="KW-0997">Cell inner membrane</keyword>